<name>A0A4R6DS90_9RHOO</name>
<evidence type="ECO:0000256" key="1">
    <source>
        <dbReference type="SAM" id="Phobius"/>
    </source>
</evidence>
<dbReference type="RefSeq" id="WP_133593887.1">
    <property type="nucleotide sequence ID" value="NZ_SNVV01000017.1"/>
</dbReference>
<dbReference type="Proteomes" id="UP000295129">
    <property type="component" value="Unassembled WGS sequence"/>
</dbReference>
<accession>A0A4R6DS90</accession>
<reference evidence="3 4" key="1">
    <citation type="submission" date="2019-03" db="EMBL/GenBank/DDBJ databases">
        <title>Genomic Encyclopedia of Type Strains, Phase IV (KMG-IV): sequencing the most valuable type-strain genomes for metagenomic binning, comparative biology and taxonomic classification.</title>
        <authorList>
            <person name="Goeker M."/>
        </authorList>
    </citation>
    <scope>NUCLEOTIDE SEQUENCE [LARGE SCALE GENOMIC DNA]</scope>
    <source>
        <strain evidence="3 4">DSM 12121</strain>
    </source>
</reference>
<sequence length="285" mass="33545">MLVNRRDVHSLAYLAALPALAAWQWVHGFSLPLYAAMLFLTLGIGVIHHNHTHRRMWRNKHLNRATDLWLSLLQGHPTYVFYPAHVANHHRYRHGVKDVARTYRFGGDTNHLWGYLIHPLQAVAVLYPLFWRWLLRQYRRGSGAWRHALCQYLAVLALWGGLAWVDLEKWLLLVLLPQLHGLHWLLATNYLQHAHADGASRIDYARNFEGWVNPLLFNIGLHTAHHEHPRAHWSELTKLHPHYRDKVHPRLNAGGLLPYMFRTFLLGPFFPRWRSRPLMDPTEIR</sequence>
<dbReference type="EMBL" id="SNVV01000017">
    <property type="protein sequence ID" value="TDN47927.1"/>
    <property type="molecule type" value="Genomic_DNA"/>
</dbReference>
<keyword evidence="1" id="KW-1133">Transmembrane helix</keyword>
<keyword evidence="4" id="KW-1185">Reference proteome</keyword>
<dbReference type="AlphaFoldDB" id="A0A4R6DS90"/>
<evidence type="ECO:0000259" key="2">
    <source>
        <dbReference type="Pfam" id="PF00487"/>
    </source>
</evidence>
<protein>
    <submittedName>
        <fullName evidence="3">Fatty acid desaturase</fullName>
    </submittedName>
</protein>
<feature type="domain" description="Fatty acid desaturase" evidence="2">
    <location>
        <begin position="24"/>
        <end position="248"/>
    </location>
</feature>
<dbReference type="Pfam" id="PF00487">
    <property type="entry name" value="FA_desaturase"/>
    <property type="match status" value="1"/>
</dbReference>
<dbReference type="GO" id="GO:0006629">
    <property type="term" value="P:lipid metabolic process"/>
    <property type="evidence" value="ECO:0007669"/>
    <property type="project" value="InterPro"/>
</dbReference>
<feature type="transmembrane region" description="Helical" evidence="1">
    <location>
        <begin position="112"/>
        <end position="131"/>
    </location>
</feature>
<evidence type="ECO:0000313" key="3">
    <source>
        <dbReference type="EMBL" id="TDN47927.1"/>
    </source>
</evidence>
<dbReference type="InterPro" id="IPR005804">
    <property type="entry name" value="FA_desaturase_dom"/>
</dbReference>
<feature type="transmembrane region" description="Helical" evidence="1">
    <location>
        <begin position="31"/>
        <end position="47"/>
    </location>
</feature>
<proteinExistence type="predicted"/>
<keyword evidence="1" id="KW-0812">Transmembrane</keyword>
<evidence type="ECO:0000313" key="4">
    <source>
        <dbReference type="Proteomes" id="UP000295129"/>
    </source>
</evidence>
<feature type="transmembrane region" description="Helical" evidence="1">
    <location>
        <begin position="68"/>
        <end position="85"/>
    </location>
</feature>
<gene>
    <name evidence="3" type="ORF">C7389_11743</name>
</gene>
<comment type="caution">
    <text evidence="3">The sequence shown here is derived from an EMBL/GenBank/DDBJ whole genome shotgun (WGS) entry which is preliminary data.</text>
</comment>
<feature type="transmembrane region" description="Helical" evidence="1">
    <location>
        <begin position="143"/>
        <end position="164"/>
    </location>
</feature>
<keyword evidence="1" id="KW-0472">Membrane</keyword>
<dbReference type="OrthoDB" id="8938484at2"/>
<organism evidence="3 4">
    <name type="scientific">Azoarcus indigens</name>
    <dbReference type="NCBI Taxonomy" id="29545"/>
    <lineage>
        <taxon>Bacteria</taxon>
        <taxon>Pseudomonadati</taxon>
        <taxon>Pseudomonadota</taxon>
        <taxon>Betaproteobacteria</taxon>
        <taxon>Rhodocyclales</taxon>
        <taxon>Zoogloeaceae</taxon>
        <taxon>Azoarcus</taxon>
    </lineage>
</organism>